<evidence type="ECO:0000313" key="2">
    <source>
        <dbReference type="Proteomes" id="UP000199126"/>
    </source>
</evidence>
<evidence type="ECO:0008006" key="3">
    <source>
        <dbReference type="Google" id="ProtNLM"/>
    </source>
</evidence>
<protein>
    <recommendedName>
        <fullName evidence="3">DUF1059 domain-containing protein</fullName>
    </recommendedName>
</protein>
<dbReference type="EMBL" id="FODV01000006">
    <property type="protein sequence ID" value="SEO85772.1"/>
    <property type="molecule type" value="Genomic_DNA"/>
</dbReference>
<evidence type="ECO:0000313" key="1">
    <source>
        <dbReference type="EMBL" id="SEO85772.1"/>
    </source>
</evidence>
<dbReference type="OrthoDB" id="296045at2157"/>
<name>A0A1H8T4H2_9EURY</name>
<accession>A0A1H8T4H2</accession>
<reference evidence="2" key="1">
    <citation type="submission" date="2016-10" db="EMBL/GenBank/DDBJ databases">
        <authorList>
            <person name="Varghese N."/>
            <person name="Submissions S."/>
        </authorList>
    </citation>
    <scope>NUCLEOTIDE SEQUENCE [LARGE SCALE GENOMIC DNA]</scope>
    <source>
        <strain evidence="2">CGMCC 1.10121</strain>
    </source>
</reference>
<dbReference type="Proteomes" id="UP000199126">
    <property type="component" value="Unassembled WGS sequence"/>
</dbReference>
<organism evidence="1 2">
    <name type="scientific">Halogranum amylolyticum</name>
    <dbReference type="NCBI Taxonomy" id="660520"/>
    <lineage>
        <taxon>Archaea</taxon>
        <taxon>Methanobacteriati</taxon>
        <taxon>Methanobacteriota</taxon>
        <taxon>Stenosarchaea group</taxon>
        <taxon>Halobacteria</taxon>
        <taxon>Halobacteriales</taxon>
        <taxon>Haloferacaceae</taxon>
    </lineage>
</organism>
<dbReference type="InterPro" id="IPR009409">
    <property type="entry name" value="DUF1059"/>
</dbReference>
<proteinExistence type="predicted"/>
<keyword evidence="2" id="KW-1185">Reference proteome</keyword>
<sequence length="41" mass="4834">MTMTGTCPHCDWQVVAGSYAEIVELYQRHLRNEHPEAWMRS</sequence>
<dbReference type="Pfam" id="PF06348">
    <property type="entry name" value="DUF1059"/>
    <property type="match status" value="1"/>
</dbReference>
<dbReference type="AlphaFoldDB" id="A0A1H8T4H2"/>
<gene>
    <name evidence="1" type="ORF">SAMN04487948_1067</name>
</gene>